<name>A0ABR3WC01_9PEZI</name>
<evidence type="ECO:0000256" key="2">
    <source>
        <dbReference type="SAM" id="Phobius"/>
    </source>
</evidence>
<evidence type="ECO:0000256" key="1">
    <source>
        <dbReference type="SAM" id="MobiDB-lite"/>
    </source>
</evidence>
<evidence type="ECO:0000313" key="3">
    <source>
        <dbReference type="EMBL" id="KAL1858258.1"/>
    </source>
</evidence>
<feature type="transmembrane region" description="Helical" evidence="2">
    <location>
        <begin position="67"/>
        <end position="91"/>
    </location>
</feature>
<keyword evidence="2" id="KW-0472">Membrane</keyword>
<organism evidence="3 4">
    <name type="scientific">Diaporthe australafricana</name>
    <dbReference type="NCBI Taxonomy" id="127596"/>
    <lineage>
        <taxon>Eukaryota</taxon>
        <taxon>Fungi</taxon>
        <taxon>Dikarya</taxon>
        <taxon>Ascomycota</taxon>
        <taxon>Pezizomycotina</taxon>
        <taxon>Sordariomycetes</taxon>
        <taxon>Sordariomycetidae</taxon>
        <taxon>Diaporthales</taxon>
        <taxon>Diaporthaceae</taxon>
        <taxon>Diaporthe</taxon>
    </lineage>
</organism>
<feature type="transmembrane region" description="Helical" evidence="2">
    <location>
        <begin position="598"/>
        <end position="631"/>
    </location>
</feature>
<dbReference type="Proteomes" id="UP001583177">
    <property type="component" value="Unassembled WGS sequence"/>
</dbReference>
<sequence>MTAPQQGRPPRSTQVILKQSKFPAFLAVFYLALLIVPWALTCTISRRPSFIVQLYRWDTRYYVQRGWLIAINVLNSLAIVLALPILSALLARAAVVFSQRRKPGQTLSARQLFALADRGWYSWAKVKSSWSTSALLRFGFGLLFMAIALPVVRSALVAYDKLRVLANTPARYDGFHSVVLGSNPSPIVLKTSFSGQPTVIKETRKNLQTTTGGVEVNLWPVCNDNTTTKGTCGFKYGPYDMQQSLLSNFWEEDLYYTNWKYETNGSALMHASTMKAGSSTGSYQDNDLGDYTLGLKTGAKCEAVSVEEVEAQCLRSTGTEDLHPAALGWSTHLEVPGEVSLDICLPALEGNPWEAADASPWKPFNFTEHIYFNLKDNSTYNSWGCSSSSPDCGYIGSWDGLHIHCQADTTMSYFEIGSDRTNGKPTRFLEEMPAGFDVPRDDSFYSDRDYDYDMYGEYMGYEGPLKTATMAMFGNDSWLGSLSLAFDADTANETAAAALTMVCQMRPLGNRGDIFSLGAIDCDWSEYQSYFGYSDRRSYLFGNAVREFFGAFNSPRLGRAMLNTATFFANNALLSQMSSGSAYNVNDYKYSTGETDEWMLVPVLSLGVIIAVSILILLQVVGVVLLLIYIYSSPVWTKTLDAMAMARVGAQLSALDAFLVPRETGTLGPAVLTRRASKQLDNIDAMIGSIASPGGHHDVEMATLPPPYAPRGEEPVTREEQRAQHGAASRATSAPENPAPSYSPPADEHTTRTGEEEAGAAVGRGDAVQPETSHAVPPERQDAPLPPLPAPSLEALAVGGQGLITKRMWKEAGKAQGTQAAQQ</sequence>
<keyword evidence="2" id="KW-1133">Transmembrane helix</keyword>
<keyword evidence="2" id="KW-0812">Transmembrane</keyword>
<reference evidence="3 4" key="1">
    <citation type="journal article" date="2024" name="IMA Fungus">
        <title>IMA Genome - F19 : A genome assembly and annotation guide to empower mycologists, including annotated draft genome sequences of Ceratocystis pirilliformis, Diaporthe australafricana, Fusarium ophioides, Paecilomyces lecythidis, and Sporothrix stenoceras.</title>
        <authorList>
            <person name="Aylward J."/>
            <person name="Wilson A.M."/>
            <person name="Visagie C.M."/>
            <person name="Spraker J."/>
            <person name="Barnes I."/>
            <person name="Buitendag C."/>
            <person name="Ceriani C."/>
            <person name="Del Mar Angel L."/>
            <person name="du Plessis D."/>
            <person name="Fuchs T."/>
            <person name="Gasser K."/>
            <person name="Kramer D."/>
            <person name="Li W."/>
            <person name="Munsamy K."/>
            <person name="Piso A."/>
            <person name="Price J.L."/>
            <person name="Sonnekus B."/>
            <person name="Thomas C."/>
            <person name="van der Nest A."/>
            <person name="van Dijk A."/>
            <person name="van Heerden A."/>
            <person name="van Vuuren N."/>
            <person name="Yilmaz N."/>
            <person name="Duong T.A."/>
            <person name="van der Merwe N.A."/>
            <person name="Wingfield M.J."/>
            <person name="Wingfield B.D."/>
        </authorList>
    </citation>
    <scope>NUCLEOTIDE SEQUENCE [LARGE SCALE GENOMIC DNA]</scope>
    <source>
        <strain evidence="3 4">CMW 18300</strain>
    </source>
</reference>
<gene>
    <name evidence="3" type="ORF">Daus18300_010004</name>
</gene>
<accession>A0ABR3WC01</accession>
<feature type="compositionally biased region" description="Low complexity" evidence="1">
    <location>
        <begin position="759"/>
        <end position="768"/>
    </location>
</feature>
<feature type="transmembrane region" description="Helical" evidence="2">
    <location>
        <begin position="135"/>
        <end position="159"/>
    </location>
</feature>
<feature type="compositionally biased region" description="Basic and acidic residues" evidence="1">
    <location>
        <begin position="746"/>
        <end position="755"/>
    </location>
</feature>
<protein>
    <recommendedName>
        <fullName evidence="5">Proteophosphoglycan ppg4</fullName>
    </recommendedName>
</protein>
<feature type="compositionally biased region" description="Basic and acidic residues" evidence="1">
    <location>
        <begin position="711"/>
        <end position="723"/>
    </location>
</feature>
<evidence type="ECO:0008006" key="5">
    <source>
        <dbReference type="Google" id="ProtNLM"/>
    </source>
</evidence>
<comment type="caution">
    <text evidence="3">The sequence shown here is derived from an EMBL/GenBank/DDBJ whole genome shotgun (WGS) entry which is preliminary data.</text>
</comment>
<dbReference type="EMBL" id="JAWRVE010000106">
    <property type="protein sequence ID" value="KAL1858258.1"/>
    <property type="molecule type" value="Genomic_DNA"/>
</dbReference>
<keyword evidence="4" id="KW-1185">Reference proteome</keyword>
<feature type="region of interest" description="Disordered" evidence="1">
    <location>
        <begin position="691"/>
        <end position="793"/>
    </location>
</feature>
<feature type="transmembrane region" description="Helical" evidence="2">
    <location>
        <begin position="21"/>
        <end position="40"/>
    </location>
</feature>
<proteinExistence type="predicted"/>
<evidence type="ECO:0000313" key="4">
    <source>
        <dbReference type="Proteomes" id="UP001583177"/>
    </source>
</evidence>